<dbReference type="PANTHER" id="PTHR31687">
    <property type="match status" value="1"/>
</dbReference>
<dbReference type="PANTHER" id="PTHR31687:SF3">
    <property type="entry name" value="PROTEIN URG3"/>
    <property type="match status" value="1"/>
</dbReference>
<dbReference type="Proteomes" id="UP000234341">
    <property type="component" value="Unassembled WGS sequence"/>
</dbReference>
<protein>
    <submittedName>
        <fullName evidence="2">DUF1688 domain-containing protein</fullName>
    </submittedName>
</protein>
<gene>
    <name evidence="2" type="ORF">CYJ10_31950</name>
</gene>
<proteinExistence type="predicted"/>
<dbReference type="RefSeq" id="WP_101685450.1">
    <property type="nucleotide sequence ID" value="NZ_PJRP01000026.1"/>
</dbReference>
<reference evidence="2 3" key="1">
    <citation type="submission" date="2017-12" db="EMBL/GenBank/DDBJ databases">
        <title>Genome sequence of the active heterotrophic nitrifier-denitrifier, Cupriavidus pauculus UM1.</title>
        <authorList>
            <person name="Putonti C."/>
            <person name="Castignetti D."/>
        </authorList>
    </citation>
    <scope>NUCLEOTIDE SEQUENCE [LARGE SCALE GENOMIC DNA]</scope>
    <source>
        <strain evidence="2 3">UM1</strain>
    </source>
</reference>
<name>A0A2N5C2V8_9BURK</name>
<dbReference type="EMBL" id="PJRP01000026">
    <property type="protein sequence ID" value="PLP96553.1"/>
    <property type="molecule type" value="Genomic_DNA"/>
</dbReference>
<accession>A0A2N5C2V8</accession>
<sequence>MNEHPAGGTTGHEPGSGSGWHSPVPPDHPASGLLSGEAVRTHCAVVTEFVASGESELFTWHPDRVHAIADYVAATIRRRYPDLQVPYHSRWRHFESGGPGQEAINRWQILCERAGMSGADHCAERARIGIDLVIPSVLLDAGAGPDWRYRDPASDMMLTRSEGLGVASFDLFARGGFSAESGDPLRADAERLARIDASTIATAFQVAQHNPLVGLEGRAGLLRRLGEVMQATPAVFGTPARLGNLFDYLSAHAKDNRIEAGFVLRTLLVALGPVWPGRVQIDGVSLGDCWRHPAAPQGLVPFHKLTQWLTYSLLEPLEDGGLVVVGLDALTGLPEYRNGGLLYDFELTVPRDREFASRTHTVDEPEIVEWRALTVTGLDLVADAVRQALGLKEADFPLARVLEGGTWAAGRRIAAQRRPPGGPPPFAIQSDGTVF</sequence>
<dbReference type="STRING" id="82633.GCA_000974605_00788"/>
<feature type="region of interest" description="Disordered" evidence="1">
    <location>
        <begin position="1"/>
        <end position="33"/>
    </location>
</feature>
<feature type="region of interest" description="Disordered" evidence="1">
    <location>
        <begin position="415"/>
        <end position="435"/>
    </location>
</feature>
<organism evidence="2 3">
    <name type="scientific">Cupriavidus pauculus</name>
    <dbReference type="NCBI Taxonomy" id="82633"/>
    <lineage>
        <taxon>Bacteria</taxon>
        <taxon>Pseudomonadati</taxon>
        <taxon>Pseudomonadota</taxon>
        <taxon>Betaproteobacteria</taxon>
        <taxon>Burkholderiales</taxon>
        <taxon>Burkholderiaceae</taxon>
        <taxon>Cupriavidus</taxon>
    </lineage>
</organism>
<dbReference type="Pfam" id="PF07958">
    <property type="entry name" value="DUF1688"/>
    <property type="match status" value="1"/>
</dbReference>
<comment type="caution">
    <text evidence="2">The sequence shown here is derived from an EMBL/GenBank/DDBJ whole genome shotgun (WGS) entry which is preliminary data.</text>
</comment>
<evidence type="ECO:0000313" key="3">
    <source>
        <dbReference type="Proteomes" id="UP000234341"/>
    </source>
</evidence>
<dbReference type="OrthoDB" id="9779699at2"/>
<evidence type="ECO:0000256" key="1">
    <source>
        <dbReference type="SAM" id="MobiDB-lite"/>
    </source>
</evidence>
<feature type="compositionally biased region" description="Gly residues" evidence="1">
    <location>
        <begin position="8"/>
        <end position="18"/>
    </location>
</feature>
<evidence type="ECO:0000313" key="2">
    <source>
        <dbReference type="EMBL" id="PLP96553.1"/>
    </source>
</evidence>
<dbReference type="AlphaFoldDB" id="A0A2N5C2V8"/>
<dbReference type="InterPro" id="IPR012469">
    <property type="entry name" value="DUF1688"/>
</dbReference>